<protein>
    <submittedName>
        <fullName evidence="1">Uncharacterized protein</fullName>
    </submittedName>
</protein>
<accession>A0A653NAT9</accession>
<evidence type="ECO:0000313" key="1">
    <source>
        <dbReference type="EMBL" id="VXB14542.1"/>
    </source>
</evidence>
<dbReference type="EMBL" id="CABWMC010000002">
    <property type="protein sequence ID" value="VXB14542.1"/>
    <property type="molecule type" value="Genomic_DNA"/>
</dbReference>
<organism evidence="1 2">
    <name type="scientific">Bacillus mycoides</name>
    <dbReference type="NCBI Taxonomy" id="1405"/>
    <lineage>
        <taxon>Bacteria</taxon>
        <taxon>Bacillati</taxon>
        <taxon>Bacillota</taxon>
        <taxon>Bacilli</taxon>
        <taxon>Bacillales</taxon>
        <taxon>Bacillaceae</taxon>
        <taxon>Bacillus</taxon>
        <taxon>Bacillus cereus group</taxon>
    </lineage>
</organism>
<name>A0A653NAT9_BACMY</name>
<dbReference type="Proteomes" id="UP000437562">
    <property type="component" value="Unassembled WGS sequence"/>
</dbReference>
<proteinExistence type="predicted"/>
<dbReference type="AlphaFoldDB" id="A0A653NAT9"/>
<evidence type="ECO:0000313" key="2">
    <source>
        <dbReference type="Proteomes" id="UP000437562"/>
    </source>
</evidence>
<reference evidence="1 2" key="1">
    <citation type="submission" date="2019-10" db="EMBL/GenBank/DDBJ databases">
        <authorList>
            <person name="Karimi E."/>
        </authorList>
    </citation>
    <scope>NUCLEOTIDE SEQUENCE [LARGE SCALE GENOMIC DNA]</scope>
    <source>
        <strain evidence="1">Bacillus sp. 71</strain>
    </source>
</reference>
<gene>
    <name evidence="1" type="ORF">BACI71_100259</name>
</gene>
<sequence length="49" mass="5457">MSICVGKTSFLRMIRSITQVSKGKLSLMLSNIIEMGLSALKWTTECVYS</sequence>